<feature type="signal peptide" evidence="1">
    <location>
        <begin position="1"/>
        <end position="28"/>
    </location>
</feature>
<dbReference type="InterPro" id="IPR019861">
    <property type="entry name" value="PorP/SprF_Bacteroidetes"/>
</dbReference>
<protein>
    <submittedName>
        <fullName evidence="2">Type IX secretion system membrane protein PorP/SprF</fullName>
    </submittedName>
</protein>
<evidence type="ECO:0000313" key="3">
    <source>
        <dbReference type="Proteomes" id="UP000244905"/>
    </source>
</evidence>
<gene>
    <name evidence="2" type="ORF">C5O23_06715</name>
</gene>
<dbReference type="RefSeq" id="WP_107032185.1">
    <property type="nucleotide sequence ID" value="NZ_CAJSYL010000001.1"/>
</dbReference>
<dbReference type="AlphaFoldDB" id="A0A2V1IPY3"/>
<reference evidence="3" key="1">
    <citation type="submission" date="2018-02" db="EMBL/GenBank/DDBJ databases">
        <authorList>
            <person name="Clavel T."/>
            <person name="Strowig T."/>
        </authorList>
    </citation>
    <scope>NUCLEOTIDE SEQUENCE [LARGE SCALE GENOMIC DNA]</scope>
    <source>
        <strain evidence="3">DSM 103720</strain>
    </source>
</reference>
<dbReference type="Proteomes" id="UP000244905">
    <property type="component" value="Unassembled WGS sequence"/>
</dbReference>
<proteinExistence type="predicted"/>
<evidence type="ECO:0000313" key="2">
    <source>
        <dbReference type="EMBL" id="PWB02342.1"/>
    </source>
</evidence>
<dbReference type="Pfam" id="PF11751">
    <property type="entry name" value="PorP_SprF"/>
    <property type="match status" value="1"/>
</dbReference>
<dbReference type="NCBIfam" id="TIGR03519">
    <property type="entry name" value="T9SS_PorP_fam"/>
    <property type="match status" value="1"/>
</dbReference>
<accession>A0A2V1IPY3</accession>
<organism evidence="2 3">
    <name type="scientific">Duncaniella muris</name>
    <dbReference type="NCBI Taxonomy" id="2094150"/>
    <lineage>
        <taxon>Bacteria</taxon>
        <taxon>Pseudomonadati</taxon>
        <taxon>Bacteroidota</taxon>
        <taxon>Bacteroidia</taxon>
        <taxon>Bacteroidales</taxon>
        <taxon>Muribaculaceae</taxon>
        <taxon>Duncaniella</taxon>
    </lineage>
</organism>
<evidence type="ECO:0000256" key="1">
    <source>
        <dbReference type="SAM" id="SignalP"/>
    </source>
</evidence>
<feature type="chain" id="PRO_5015944622" evidence="1">
    <location>
        <begin position="29"/>
        <end position="342"/>
    </location>
</feature>
<dbReference type="GeneID" id="82526034"/>
<sequence length="342" mass="37517">MTQPLRILSKITFAIILALAAGIPAARAQGDAMLTQYWALPTYYNPGAAGDTDNLRLRGGGRLQWVGIDNAPKTFVLAADMPFKLFDKRFGAGLVAQQESMGLFRNLTVNAQIGYKVKILKGELTGSLQIGFLNEQFRGSEVYIPSDDDYHQPDDDAIPNRDVAGNALDLGVGLFYTHRRFWAGVSLLHANNPTVTFTSDGQSASGSTSAPSGDGLAKKYQFTAKRTAYFMAGSNIPVKNTLFEVIPSLLVRSDFSITDFEVTGRLRYNKLFTAGIGYRHKDAVSVMLGAEIKGIFIGYSYDYHTSDISRASSGSHEIVAGYNLKLDFSEKNRNKHKSIRIM</sequence>
<keyword evidence="3" id="KW-1185">Reference proteome</keyword>
<keyword evidence="1" id="KW-0732">Signal</keyword>
<name>A0A2V1IPY3_9BACT</name>
<comment type="caution">
    <text evidence="2">The sequence shown here is derived from an EMBL/GenBank/DDBJ whole genome shotgun (WGS) entry which is preliminary data.</text>
</comment>
<dbReference type="EMBL" id="PUEC01000013">
    <property type="protein sequence ID" value="PWB02342.1"/>
    <property type="molecule type" value="Genomic_DNA"/>
</dbReference>